<dbReference type="PANTHER" id="PTHR33204:SF37">
    <property type="entry name" value="HTH-TYPE TRANSCRIPTIONAL REGULATOR YODB"/>
    <property type="match status" value="1"/>
</dbReference>
<dbReference type="Proteomes" id="UP000677152">
    <property type="component" value="Chromosome"/>
</dbReference>
<dbReference type="GO" id="GO:0003677">
    <property type="term" value="F:DNA binding"/>
    <property type="evidence" value="ECO:0007669"/>
    <property type="project" value="UniProtKB-KW"/>
</dbReference>
<dbReference type="CDD" id="cd00090">
    <property type="entry name" value="HTH_ARSR"/>
    <property type="match status" value="1"/>
</dbReference>
<gene>
    <name evidence="5" type="ORF">KCV87_05420</name>
</gene>
<keyword evidence="2" id="KW-0238">DNA-binding</keyword>
<evidence type="ECO:0000256" key="2">
    <source>
        <dbReference type="ARBA" id="ARBA00023125"/>
    </source>
</evidence>
<dbReference type="Pfam" id="PF01638">
    <property type="entry name" value="HxlR"/>
    <property type="match status" value="1"/>
</dbReference>
<dbReference type="InterPro" id="IPR011991">
    <property type="entry name" value="ArsR-like_HTH"/>
</dbReference>
<organism evidence="5 6">
    <name type="scientific">Actinosynnema pretiosum subsp. pretiosum</name>
    <dbReference type="NCBI Taxonomy" id="103721"/>
    <lineage>
        <taxon>Bacteria</taxon>
        <taxon>Bacillati</taxon>
        <taxon>Actinomycetota</taxon>
        <taxon>Actinomycetes</taxon>
        <taxon>Pseudonocardiales</taxon>
        <taxon>Pseudonocardiaceae</taxon>
        <taxon>Actinosynnema</taxon>
    </lineage>
</organism>
<evidence type="ECO:0000256" key="1">
    <source>
        <dbReference type="ARBA" id="ARBA00023015"/>
    </source>
</evidence>
<dbReference type="InterPro" id="IPR002577">
    <property type="entry name" value="HTH_HxlR"/>
</dbReference>
<proteinExistence type="predicted"/>
<dbReference type="SUPFAM" id="SSF46785">
    <property type="entry name" value="Winged helix' DNA-binding domain"/>
    <property type="match status" value="1"/>
</dbReference>
<feature type="domain" description="HTH hxlR-type" evidence="4">
    <location>
        <begin position="29"/>
        <end position="127"/>
    </location>
</feature>
<keyword evidence="1" id="KW-0805">Transcription regulation</keyword>
<dbReference type="PANTHER" id="PTHR33204">
    <property type="entry name" value="TRANSCRIPTIONAL REGULATOR, MARR FAMILY"/>
    <property type="match status" value="1"/>
</dbReference>
<evidence type="ECO:0000256" key="3">
    <source>
        <dbReference type="ARBA" id="ARBA00023163"/>
    </source>
</evidence>
<protein>
    <submittedName>
        <fullName evidence="5">Helix-turn-helix transcriptional regulator</fullName>
    </submittedName>
</protein>
<reference evidence="5" key="1">
    <citation type="submission" date="2021-04" db="EMBL/GenBank/DDBJ databases">
        <title>Genomic sequence of Actinosynnema pretiosum subsp. pretiosum ATCC 31280 (C-14919).</title>
        <authorList>
            <person name="Bai L."/>
            <person name="Wang X."/>
            <person name="Xiao Y."/>
        </authorList>
    </citation>
    <scope>NUCLEOTIDE SEQUENCE</scope>
    <source>
        <strain evidence="5">ATCC 31280</strain>
    </source>
</reference>
<evidence type="ECO:0000313" key="6">
    <source>
        <dbReference type="Proteomes" id="UP000677152"/>
    </source>
</evidence>
<evidence type="ECO:0000259" key="4">
    <source>
        <dbReference type="PROSITE" id="PS51118"/>
    </source>
</evidence>
<evidence type="ECO:0000313" key="5">
    <source>
        <dbReference type="EMBL" id="QUF05539.1"/>
    </source>
</evidence>
<dbReference type="InterPro" id="IPR036388">
    <property type="entry name" value="WH-like_DNA-bd_sf"/>
</dbReference>
<keyword evidence="3" id="KW-0804">Transcription</keyword>
<dbReference type="PROSITE" id="PS51118">
    <property type="entry name" value="HTH_HXLR"/>
    <property type="match status" value="1"/>
</dbReference>
<name>A0AA45R574_9PSEU</name>
<dbReference type="AlphaFoldDB" id="A0AA45R574"/>
<dbReference type="Gene3D" id="1.10.10.10">
    <property type="entry name" value="Winged helix-like DNA-binding domain superfamily/Winged helix DNA-binding domain"/>
    <property type="match status" value="1"/>
</dbReference>
<accession>A0AA45R574</accession>
<dbReference type="InterPro" id="IPR036390">
    <property type="entry name" value="WH_DNA-bd_sf"/>
</dbReference>
<dbReference type="EMBL" id="CP073249">
    <property type="protein sequence ID" value="QUF05539.1"/>
    <property type="molecule type" value="Genomic_DNA"/>
</dbReference>
<sequence length="146" mass="15073">MDSDTDVPASAALASAGRLLVAGAAGPGCASRPVLEQVTTRWGMLIIAALIHGPHRFSRLRARVEGISQKMLSQHLKALVRANLVHREVEPTVPPQVTYSLTPLGESLSVPLTGLLSWFGAHTAELLAEPATPGVGSAASPVAAAS</sequence>